<dbReference type="AlphaFoldDB" id="A0A8W8N781"/>
<dbReference type="Gene3D" id="2.130.10.30">
    <property type="entry name" value="Regulator of chromosome condensation 1/beta-lactamase-inhibitor protein II"/>
    <property type="match status" value="2"/>
</dbReference>
<feature type="repeat" description="RCC1" evidence="2">
    <location>
        <begin position="66"/>
        <end position="115"/>
    </location>
</feature>
<feature type="repeat" description="RCC1" evidence="2">
    <location>
        <begin position="281"/>
        <end position="331"/>
    </location>
</feature>
<dbReference type="Pfam" id="PF25390">
    <property type="entry name" value="WD40_RLD"/>
    <property type="match status" value="1"/>
</dbReference>
<dbReference type="InterPro" id="IPR009091">
    <property type="entry name" value="RCC1/BLIP-II"/>
</dbReference>
<dbReference type="PROSITE" id="PS50012">
    <property type="entry name" value="RCC1_3"/>
    <property type="match status" value="6"/>
</dbReference>
<evidence type="ECO:0000256" key="2">
    <source>
        <dbReference type="PROSITE-ProRule" id="PRU00235"/>
    </source>
</evidence>
<feature type="repeat" description="RCC1" evidence="2">
    <location>
        <begin position="116"/>
        <end position="170"/>
    </location>
</feature>
<dbReference type="PROSITE" id="PS00626">
    <property type="entry name" value="RCC1_2"/>
    <property type="match status" value="2"/>
</dbReference>
<feature type="repeat" description="RCC1" evidence="2">
    <location>
        <begin position="3"/>
        <end position="65"/>
    </location>
</feature>
<feature type="domain" description="RCC1-like" evidence="3">
    <location>
        <begin position="5"/>
        <end position="378"/>
    </location>
</feature>
<dbReference type="Proteomes" id="UP000005408">
    <property type="component" value="Unassembled WGS sequence"/>
</dbReference>
<dbReference type="SUPFAM" id="SSF50985">
    <property type="entry name" value="RCC1/BLIP-II"/>
    <property type="match status" value="1"/>
</dbReference>
<keyword evidence="1" id="KW-0677">Repeat</keyword>
<dbReference type="InterPro" id="IPR058923">
    <property type="entry name" value="RCC1-like_dom"/>
</dbReference>
<dbReference type="PRINTS" id="PR00633">
    <property type="entry name" value="RCCNDNSATION"/>
</dbReference>
<dbReference type="InterPro" id="IPR051625">
    <property type="entry name" value="Signaling_Regulatory_Domain"/>
</dbReference>
<dbReference type="EnsemblMetazoa" id="G4580.4">
    <property type="protein sequence ID" value="G4580.4:cds"/>
    <property type="gene ID" value="G4580"/>
</dbReference>
<dbReference type="OrthoDB" id="10256179at2759"/>
<feature type="repeat" description="RCC1" evidence="2">
    <location>
        <begin position="332"/>
        <end position="383"/>
    </location>
</feature>
<name>A0A8W8N781_MAGGI</name>
<dbReference type="PANTHER" id="PTHR22872">
    <property type="entry name" value="BTK-BINDING PROTEIN-RELATED"/>
    <property type="match status" value="1"/>
</dbReference>
<reference evidence="4" key="1">
    <citation type="submission" date="2022-08" db="UniProtKB">
        <authorList>
            <consortium name="EnsemblMetazoa"/>
        </authorList>
    </citation>
    <scope>IDENTIFICATION</scope>
    <source>
        <strain evidence="4">05x7-T-G4-1.051#20</strain>
    </source>
</reference>
<proteinExistence type="predicted"/>
<evidence type="ECO:0000313" key="4">
    <source>
        <dbReference type="EnsemblMetazoa" id="G4580.4:cds"/>
    </source>
</evidence>
<dbReference type="EnsemblMetazoa" id="G4580.2">
    <property type="protein sequence ID" value="G4580.2:cds"/>
    <property type="gene ID" value="G4580"/>
</dbReference>
<protein>
    <recommendedName>
        <fullName evidence="3">RCC1-like domain-containing protein</fullName>
    </recommendedName>
</protein>
<keyword evidence="5" id="KW-1185">Reference proteome</keyword>
<accession>A0A8W8N781</accession>
<sequence length="385" mass="41733">MTVNLYSWGANSYGQLGLGNQDDHLLPQKVVLPETSDGTILNQPVADRIKSITGGGGHSIIIQDDGSLFTCGNNCNGQLGLNHYNNIAAFTRVNLPAVILQASAGWDFTVVLSDRGEVFAFGSNEFGQLGFHPKELQKSTVPVKVTLPAVNGNIVDIATGLRHTAVLTAEGKIFCWGTRRKIKDEELLNQMITKSLETPVLEPQDGYKFVRISAGSFHTLALTENGNLWCFGTFKYGVATHHNPPPGHSMLVYAISKSLFDGPIVKIACGWTHCLVQSASEKFFSWGRGDYGQLGRSCDQSHDSNPQPIEDLQCVNSLRCGSEHNLAITDDGKLFTWGWNEHGMCATGDENNVVRPTQVRAVSNLLSVDGGAGAGHCFILCQDKD</sequence>
<organism evidence="4 5">
    <name type="scientific">Magallana gigas</name>
    <name type="common">Pacific oyster</name>
    <name type="synonym">Crassostrea gigas</name>
    <dbReference type="NCBI Taxonomy" id="29159"/>
    <lineage>
        <taxon>Eukaryota</taxon>
        <taxon>Metazoa</taxon>
        <taxon>Spiralia</taxon>
        <taxon>Lophotrochozoa</taxon>
        <taxon>Mollusca</taxon>
        <taxon>Bivalvia</taxon>
        <taxon>Autobranchia</taxon>
        <taxon>Pteriomorphia</taxon>
        <taxon>Ostreida</taxon>
        <taxon>Ostreoidea</taxon>
        <taxon>Ostreidae</taxon>
        <taxon>Magallana</taxon>
    </lineage>
</organism>
<feature type="repeat" description="RCC1" evidence="2">
    <location>
        <begin position="171"/>
        <end position="225"/>
    </location>
</feature>
<evidence type="ECO:0000259" key="3">
    <source>
        <dbReference type="Pfam" id="PF25390"/>
    </source>
</evidence>
<dbReference type="InterPro" id="IPR000408">
    <property type="entry name" value="Reg_chr_condens"/>
</dbReference>
<evidence type="ECO:0000313" key="5">
    <source>
        <dbReference type="Proteomes" id="UP000005408"/>
    </source>
</evidence>
<dbReference type="OMA" id="GWGNCRK"/>
<evidence type="ECO:0000256" key="1">
    <source>
        <dbReference type="ARBA" id="ARBA00022737"/>
    </source>
</evidence>